<proteinExistence type="predicted"/>
<evidence type="ECO:0000256" key="2">
    <source>
        <dbReference type="SAM" id="SignalP"/>
    </source>
</evidence>
<accession>A0A8H6QXZ3</accession>
<feature type="compositionally biased region" description="Polar residues" evidence="1">
    <location>
        <begin position="258"/>
        <end position="276"/>
    </location>
</feature>
<reference evidence="3" key="1">
    <citation type="submission" date="2020-06" db="EMBL/GenBank/DDBJ databases">
        <title>Draft genome sequences of strains closely related to Aspergillus parafelis and Aspergillus hiratsukae.</title>
        <authorList>
            <person name="Dos Santos R.A.C."/>
            <person name="Rivero-Menendez O."/>
            <person name="Steenwyk J.L."/>
            <person name="Mead M.E."/>
            <person name="Goldman G.H."/>
            <person name="Alastruey-Izquierdo A."/>
            <person name="Rokas A."/>
        </authorList>
    </citation>
    <scope>NUCLEOTIDE SEQUENCE</scope>
    <source>
        <strain evidence="3">CNM-CM7691</strain>
    </source>
</reference>
<dbReference type="AlphaFoldDB" id="A0A8H6QXZ3"/>
<dbReference type="Proteomes" id="UP000641853">
    <property type="component" value="Unassembled WGS sequence"/>
</dbReference>
<name>A0A8H6QXZ3_9EURO</name>
<feature type="chain" id="PRO_5033994081" evidence="2">
    <location>
        <begin position="23"/>
        <end position="309"/>
    </location>
</feature>
<evidence type="ECO:0000313" key="4">
    <source>
        <dbReference type="Proteomes" id="UP000641853"/>
    </source>
</evidence>
<evidence type="ECO:0000313" key="3">
    <source>
        <dbReference type="EMBL" id="KAF7180933.1"/>
    </source>
</evidence>
<keyword evidence="4" id="KW-1185">Reference proteome</keyword>
<gene>
    <name evidence="3" type="ORF">CNMCM7691_000062</name>
</gene>
<comment type="caution">
    <text evidence="3">The sequence shown here is derived from an EMBL/GenBank/DDBJ whole genome shotgun (WGS) entry which is preliminary data.</text>
</comment>
<protein>
    <submittedName>
        <fullName evidence="3">Uncharacterized protein</fullName>
    </submittedName>
</protein>
<sequence length="309" mass="33031">MKSFITLTPLLCLLQLSSFVSAWSYTYYIAPWTTSDSWNGNITTTTTVCPTGSIAAPTSTSTSTGTTTIDVFYENNRIGTLYETDKTSVTVSITNTYLYLPPHMPVTAAASLGFMKAFMCHADRPQATRGLETQYYAPVVISNPASCTLTGFLYTTVYSINLGPAQLLAQGMSSPNVELVTAVTQAKSTDLGGQAIQTSYTAVYLNAQAFGSAGLTIHPNEYSYLTECVDPRRYTCSSAILASPGGCPITEVPYPPVATSTGESSVGQSRPSQTQAAGAKQTGGVIGKKALFSEWIIYLTLTMMYLNLI</sequence>
<organism evidence="3 4">
    <name type="scientific">Aspergillus felis</name>
    <dbReference type="NCBI Taxonomy" id="1287682"/>
    <lineage>
        <taxon>Eukaryota</taxon>
        <taxon>Fungi</taxon>
        <taxon>Dikarya</taxon>
        <taxon>Ascomycota</taxon>
        <taxon>Pezizomycotina</taxon>
        <taxon>Eurotiomycetes</taxon>
        <taxon>Eurotiomycetidae</taxon>
        <taxon>Eurotiales</taxon>
        <taxon>Aspergillaceae</taxon>
        <taxon>Aspergillus</taxon>
        <taxon>Aspergillus subgen. Fumigati</taxon>
    </lineage>
</organism>
<feature type="signal peptide" evidence="2">
    <location>
        <begin position="1"/>
        <end position="22"/>
    </location>
</feature>
<dbReference type="EMBL" id="JACBAG010001827">
    <property type="protein sequence ID" value="KAF7180933.1"/>
    <property type="molecule type" value="Genomic_DNA"/>
</dbReference>
<keyword evidence="2" id="KW-0732">Signal</keyword>
<feature type="region of interest" description="Disordered" evidence="1">
    <location>
        <begin position="258"/>
        <end position="279"/>
    </location>
</feature>
<evidence type="ECO:0000256" key="1">
    <source>
        <dbReference type="SAM" id="MobiDB-lite"/>
    </source>
</evidence>